<reference evidence="1" key="1">
    <citation type="submission" date="2021-09" db="EMBL/GenBank/DDBJ databases">
        <title>The genome of Mauremys mutica provides insights into the evolution of semi-aquatic lifestyle.</title>
        <authorList>
            <person name="Gong S."/>
            <person name="Gao Y."/>
        </authorList>
    </citation>
    <scope>NUCLEOTIDE SEQUENCE</scope>
    <source>
        <strain evidence="1">MM-2020</strain>
        <tissue evidence="1">Muscle</tissue>
    </source>
</reference>
<comment type="caution">
    <text evidence="1">The sequence shown here is derived from an EMBL/GenBank/DDBJ whole genome shotgun (WGS) entry which is preliminary data.</text>
</comment>
<dbReference type="Proteomes" id="UP000827986">
    <property type="component" value="Unassembled WGS sequence"/>
</dbReference>
<proteinExistence type="predicted"/>
<dbReference type="AlphaFoldDB" id="A0A9D4B8J7"/>
<sequence>MSRTQTWLHSDLDMQTAATEGCRTCFPTLMTHSATSKLARGLLFCLFPQGPPVDKQKGGVDSIKLPLASSRWQCIIVKKRSITSASKRLIAKIAYVALSQDRNTMGLYVLGLGQRMFKYMHIVNVI</sequence>
<dbReference type="EMBL" id="JAHDVG010000463">
    <property type="protein sequence ID" value="KAH1185233.1"/>
    <property type="molecule type" value="Genomic_DNA"/>
</dbReference>
<accession>A0A9D4B8J7</accession>
<evidence type="ECO:0000313" key="1">
    <source>
        <dbReference type="EMBL" id="KAH1185233.1"/>
    </source>
</evidence>
<keyword evidence="2" id="KW-1185">Reference proteome</keyword>
<gene>
    <name evidence="1" type="ORF">KIL84_017982</name>
</gene>
<name>A0A9D4B8J7_9SAUR</name>
<protein>
    <submittedName>
        <fullName evidence="1">Uncharacterized protein</fullName>
    </submittedName>
</protein>
<organism evidence="1 2">
    <name type="scientific">Mauremys mutica</name>
    <name type="common">yellowpond turtle</name>
    <dbReference type="NCBI Taxonomy" id="74926"/>
    <lineage>
        <taxon>Eukaryota</taxon>
        <taxon>Metazoa</taxon>
        <taxon>Chordata</taxon>
        <taxon>Craniata</taxon>
        <taxon>Vertebrata</taxon>
        <taxon>Euteleostomi</taxon>
        <taxon>Archelosauria</taxon>
        <taxon>Testudinata</taxon>
        <taxon>Testudines</taxon>
        <taxon>Cryptodira</taxon>
        <taxon>Durocryptodira</taxon>
        <taxon>Testudinoidea</taxon>
        <taxon>Geoemydidae</taxon>
        <taxon>Geoemydinae</taxon>
        <taxon>Mauremys</taxon>
    </lineage>
</organism>
<evidence type="ECO:0000313" key="2">
    <source>
        <dbReference type="Proteomes" id="UP000827986"/>
    </source>
</evidence>